<evidence type="ECO:0000313" key="3">
    <source>
        <dbReference type="Proteomes" id="UP000093759"/>
    </source>
</evidence>
<evidence type="ECO:0000256" key="1">
    <source>
        <dbReference type="SAM" id="SignalP"/>
    </source>
</evidence>
<reference evidence="3" key="1">
    <citation type="submission" date="2016-06" db="EMBL/GenBank/DDBJ databases">
        <authorList>
            <person name="Sutton G."/>
            <person name="Brinkac L."/>
            <person name="Sanka R."/>
            <person name="Adams M."/>
            <person name="Lau E."/>
            <person name="Garcia-Basteiro A."/>
            <person name="Lopez-Varela E."/>
            <person name="Palencia S."/>
        </authorList>
    </citation>
    <scope>NUCLEOTIDE SEQUENCE [LARGE SCALE GENOMIC DNA]</scope>
    <source>
        <strain evidence="3">1274684.2</strain>
    </source>
</reference>
<evidence type="ECO:0000313" key="2">
    <source>
        <dbReference type="EMBL" id="OBK89986.1"/>
    </source>
</evidence>
<organism evidence="2 3">
    <name type="scientific">Mycolicibacter sinensis (strain JDM601)</name>
    <name type="common">Mycobacterium sinense</name>
    <dbReference type="NCBI Taxonomy" id="875328"/>
    <lineage>
        <taxon>Bacteria</taxon>
        <taxon>Bacillati</taxon>
        <taxon>Actinomycetota</taxon>
        <taxon>Actinomycetes</taxon>
        <taxon>Mycobacteriales</taxon>
        <taxon>Mycobacteriaceae</taxon>
        <taxon>Mycolicibacter</taxon>
    </lineage>
</organism>
<dbReference type="AlphaFoldDB" id="A0A1A3U555"/>
<feature type="chain" id="PRO_5008330786" description="DUF4394 domain-containing protein" evidence="1">
    <location>
        <begin position="33"/>
        <end position="585"/>
    </location>
</feature>
<proteinExistence type="predicted"/>
<keyword evidence="1" id="KW-0732">Signal</keyword>
<sequence>MTNRRIQAAAVAATAGGGLLTAAFLQAAVATAAPGEDAFTIDGTTFDPITAAGAEGFDPVPPLSTAAPLLILGGGVANLGFLQIDLAPQIFDLYNGTTSLGSIDTNETVSYLFGLPNTAFTVLDTAAADGVDAAKLPVAGTVYDVLNLGGGFYNVYVATPGKDGTVTDTLVTPFGNTDLSALFADMNAANPLQPGDAFAALQVGDSSLGDDAFTIGSTTFNPFSTAEDGTVTDGFNPVNSLGSAPPLLNLGGGILLGSSPLAPQDFDVYSGSGSSLSELGTIHTGVDATNLLGMANTQFTVLSSTPDDGTDASLLPANGTVYDVLNLGNGWANVYTATPDVGSTSGTVTDTLVTPFGNMNLDSLFGGINAANKLDPGDAFTGLSVSGDGLGEDAFSLGGFTFDPFSGSGDTETEGFTPVPGLIGAAPLLNIAVGTIQKNDTIPLHLATQHFDVYSGSGSNLTDLGTITASEDVTNLFGLTNTALTVFDTTPVDGVDASLLPENGTVYDVFNFGGGWQNVYIATPGEDGTITDTLVTPFGNIDLSSLFGGIDAANPLDAGAAFIGLDDAMSTAAGSFDLFDPSSWF</sequence>
<evidence type="ECO:0008006" key="4">
    <source>
        <dbReference type="Google" id="ProtNLM"/>
    </source>
</evidence>
<comment type="caution">
    <text evidence="2">The sequence shown here is derived from an EMBL/GenBank/DDBJ whole genome shotgun (WGS) entry which is preliminary data.</text>
</comment>
<protein>
    <recommendedName>
        <fullName evidence="4">DUF4394 domain-containing protein</fullName>
    </recommendedName>
</protein>
<feature type="signal peptide" evidence="1">
    <location>
        <begin position="1"/>
        <end position="32"/>
    </location>
</feature>
<name>A0A1A3U555_MYCSD</name>
<accession>A0A1A3U555</accession>
<dbReference type="RefSeq" id="WP_065023468.1">
    <property type="nucleotide sequence ID" value="NZ_LZMF01000032.1"/>
</dbReference>
<gene>
    <name evidence="2" type="ORF">A5648_18180</name>
</gene>
<dbReference type="Proteomes" id="UP000093759">
    <property type="component" value="Unassembled WGS sequence"/>
</dbReference>
<dbReference type="EMBL" id="LZMF01000032">
    <property type="protein sequence ID" value="OBK89986.1"/>
    <property type="molecule type" value="Genomic_DNA"/>
</dbReference>